<gene>
    <name evidence="9" type="ORF">H9627_13000</name>
</gene>
<dbReference type="InterPro" id="IPR036380">
    <property type="entry name" value="Isochorismatase-like_sf"/>
</dbReference>
<evidence type="ECO:0000256" key="5">
    <source>
        <dbReference type="ARBA" id="ARBA00037900"/>
    </source>
</evidence>
<name>A0A8I0HQM5_9CORY</name>
<protein>
    <recommendedName>
        <fullName evidence="6">nicotinamidase</fullName>
        <ecNumber evidence="6">3.5.1.19</ecNumber>
    </recommendedName>
    <alternativeName>
        <fullName evidence="7">Nicotinamide deamidase</fullName>
    </alternativeName>
</protein>
<dbReference type="CDD" id="cd01011">
    <property type="entry name" value="nicotinamidase"/>
    <property type="match status" value="1"/>
</dbReference>
<comment type="pathway">
    <text evidence="5">Cofactor biosynthesis; nicotinate biosynthesis; nicotinate from nicotinamide: step 1/1.</text>
</comment>
<evidence type="ECO:0000256" key="6">
    <source>
        <dbReference type="ARBA" id="ARBA00039017"/>
    </source>
</evidence>
<dbReference type="GO" id="GO:0019363">
    <property type="term" value="P:pyridine nucleotide biosynthetic process"/>
    <property type="evidence" value="ECO:0007669"/>
    <property type="project" value="UniProtKB-KW"/>
</dbReference>
<evidence type="ECO:0000256" key="3">
    <source>
        <dbReference type="ARBA" id="ARBA00022723"/>
    </source>
</evidence>
<dbReference type="InterPro" id="IPR000868">
    <property type="entry name" value="Isochorismatase-like_dom"/>
</dbReference>
<evidence type="ECO:0000256" key="2">
    <source>
        <dbReference type="ARBA" id="ARBA00022642"/>
    </source>
</evidence>
<evidence type="ECO:0000256" key="4">
    <source>
        <dbReference type="ARBA" id="ARBA00022801"/>
    </source>
</evidence>
<dbReference type="Gene3D" id="3.40.50.850">
    <property type="entry name" value="Isochorismatase-like"/>
    <property type="match status" value="1"/>
</dbReference>
<comment type="caution">
    <text evidence="9">The sequence shown here is derived from an EMBL/GenBank/DDBJ whole genome shotgun (WGS) entry which is preliminary data.</text>
</comment>
<dbReference type="RefSeq" id="WP_191734452.1">
    <property type="nucleotide sequence ID" value="NZ_JACSPR010000012.1"/>
</dbReference>
<dbReference type="GO" id="GO:0008936">
    <property type="term" value="F:nicotinamidase activity"/>
    <property type="evidence" value="ECO:0007669"/>
    <property type="project" value="UniProtKB-EC"/>
</dbReference>
<evidence type="ECO:0000256" key="1">
    <source>
        <dbReference type="ARBA" id="ARBA00006336"/>
    </source>
</evidence>
<sequence>MSRALILVDVQKDFCPGGTLATARGDEVAGLLGAFQLSHPQDFDAVVATQDWHIDPGSHFSDNPDFVDSWPVHCVADSDGAAMHEKIHTDRIDEFFRKGQYSAAYSGFEGTAVSDDTTLVDWLRTRDITDVDIAGIATEHCVRATALDALKAGLKVRVLTGFCSAVDLQAGDTALEEMHTAGAELI</sequence>
<feature type="domain" description="Isochorismatase-like" evidence="8">
    <location>
        <begin position="4"/>
        <end position="186"/>
    </location>
</feature>
<organism evidence="9 10">
    <name type="scientific">Corynebacterium gallinarum</name>
    <dbReference type="NCBI Taxonomy" id="2762214"/>
    <lineage>
        <taxon>Bacteria</taxon>
        <taxon>Bacillati</taxon>
        <taxon>Actinomycetota</taxon>
        <taxon>Actinomycetes</taxon>
        <taxon>Mycobacteriales</taxon>
        <taxon>Corynebacteriaceae</taxon>
        <taxon>Corynebacterium</taxon>
    </lineage>
</organism>
<dbReference type="PANTHER" id="PTHR11080">
    <property type="entry name" value="PYRAZINAMIDASE/NICOTINAMIDASE"/>
    <property type="match status" value="1"/>
</dbReference>
<keyword evidence="10" id="KW-1185">Reference proteome</keyword>
<evidence type="ECO:0000313" key="10">
    <source>
        <dbReference type="Proteomes" id="UP000650224"/>
    </source>
</evidence>
<accession>A0A8I0HQM5</accession>
<dbReference type="Proteomes" id="UP000650224">
    <property type="component" value="Unassembled WGS sequence"/>
</dbReference>
<evidence type="ECO:0000313" key="9">
    <source>
        <dbReference type="EMBL" id="MBD8031221.1"/>
    </source>
</evidence>
<dbReference type="PANTHER" id="PTHR11080:SF2">
    <property type="entry name" value="LD05707P"/>
    <property type="match status" value="1"/>
</dbReference>
<dbReference type="AlphaFoldDB" id="A0A8I0HQM5"/>
<comment type="similarity">
    <text evidence="1">Belongs to the isochorismatase family.</text>
</comment>
<dbReference type="Pfam" id="PF00857">
    <property type="entry name" value="Isochorismatase"/>
    <property type="match status" value="1"/>
</dbReference>
<evidence type="ECO:0000256" key="7">
    <source>
        <dbReference type="ARBA" id="ARBA00043224"/>
    </source>
</evidence>
<dbReference type="GO" id="GO:0046872">
    <property type="term" value="F:metal ion binding"/>
    <property type="evidence" value="ECO:0007669"/>
    <property type="project" value="UniProtKB-KW"/>
</dbReference>
<reference evidence="9 10" key="1">
    <citation type="submission" date="2020-08" db="EMBL/GenBank/DDBJ databases">
        <title>A Genomic Blueprint of the Chicken Gut Microbiome.</title>
        <authorList>
            <person name="Gilroy R."/>
            <person name="Ravi A."/>
            <person name="Getino M."/>
            <person name="Pursley I."/>
            <person name="Horton D.L."/>
            <person name="Alikhan N.-F."/>
            <person name="Baker D."/>
            <person name="Gharbi K."/>
            <person name="Hall N."/>
            <person name="Watson M."/>
            <person name="Adriaenssens E.M."/>
            <person name="Foster-Nyarko E."/>
            <person name="Jarju S."/>
            <person name="Secka A."/>
            <person name="Antonio M."/>
            <person name="Oren A."/>
            <person name="Chaudhuri R."/>
            <person name="La Ragione R.M."/>
            <person name="Hildebrand F."/>
            <person name="Pallen M.J."/>
        </authorList>
    </citation>
    <scope>NUCLEOTIDE SEQUENCE [LARGE SCALE GENOMIC DNA]</scope>
    <source>
        <strain evidence="9 10">Sa1YVA5</strain>
    </source>
</reference>
<dbReference type="SUPFAM" id="SSF52499">
    <property type="entry name" value="Isochorismatase-like hydrolases"/>
    <property type="match status" value="1"/>
</dbReference>
<proteinExistence type="inferred from homology"/>
<dbReference type="EMBL" id="JACSPR010000012">
    <property type="protein sequence ID" value="MBD8031221.1"/>
    <property type="molecule type" value="Genomic_DNA"/>
</dbReference>
<dbReference type="EC" id="3.5.1.19" evidence="6"/>
<keyword evidence="4" id="KW-0378">Hydrolase</keyword>
<keyword evidence="2" id="KW-0662">Pyridine nucleotide biosynthesis</keyword>
<keyword evidence="3" id="KW-0479">Metal-binding</keyword>
<evidence type="ECO:0000259" key="8">
    <source>
        <dbReference type="Pfam" id="PF00857"/>
    </source>
</evidence>
<dbReference type="InterPro" id="IPR052347">
    <property type="entry name" value="Isochorismatase_Nicotinamidase"/>
</dbReference>